<dbReference type="Gene3D" id="3.30.70.1150">
    <property type="entry name" value="ACT-like. Chain A, domain 2"/>
    <property type="match status" value="1"/>
</dbReference>
<name>A0A1M7IWU0_9BACT</name>
<sequence length="133" mass="15249">MKVVRFGVSVEKNVLELLDNYMEDNQFPNRSQAIRHLIQRIEVEKQWQSDEVVGGSITLLFDHHKRDLLDKITDIQHDYHDLILCSQHIHLDHDNCMEIIAVKGKASLLKQLANALTAVKGIIHGELSMTKIS</sequence>
<evidence type="ECO:0000256" key="4">
    <source>
        <dbReference type="ARBA" id="ARBA00023125"/>
    </source>
</evidence>
<dbReference type="GO" id="GO:0003700">
    <property type="term" value="F:DNA-binding transcription factor activity"/>
    <property type="evidence" value="ECO:0007669"/>
    <property type="project" value="UniProtKB-UniRule"/>
</dbReference>
<dbReference type="InterPro" id="IPR050192">
    <property type="entry name" value="CopG/NikR_regulator"/>
</dbReference>
<dbReference type="GO" id="GO:0003677">
    <property type="term" value="F:DNA binding"/>
    <property type="evidence" value="ECO:0007669"/>
    <property type="project" value="UniProtKB-KW"/>
</dbReference>
<feature type="binding site" evidence="6">
    <location>
        <position position="96"/>
    </location>
    <ligand>
        <name>Ni(2+)</name>
        <dbReference type="ChEBI" id="CHEBI:49786"/>
    </ligand>
</feature>
<keyword evidence="9" id="KW-1185">Reference proteome</keyword>
<keyword evidence="4 6" id="KW-0238">DNA-binding</keyword>
<dbReference type="NCBIfam" id="NF003381">
    <property type="entry name" value="PRK04460.1"/>
    <property type="match status" value="1"/>
</dbReference>
<dbReference type="InterPro" id="IPR022988">
    <property type="entry name" value="Ni_resp_reg_NikR"/>
</dbReference>
<reference evidence="8 9" key="1">
    <citation type="submission" date="2016-11" db="EMBL/GenBank/DDBJ databases">
        <authorList>
            <person name="Jaros S."/>
            <person name="Januszkiewicz K."/>
            <person name="Wedrychowicz H."/>
        </authorList>
    </citation>
    <scope>NUCLEOTIDE SEQUENCE [LARGE SCALE GENOMIC DNA]</scope>
    <source>
        <strain evidence="8 9">DSM 27406</strain>
    </source>
</reference>
<keyword evidence="5 6" id="KW-0804">Transcription</keyword>
<dbReference type="InterPro" id="IPR014864">
    <property type="entry name" value="TF_NikR_Ni-bd_C"/>
</dbReference>
<dbReference type="InterPro" id="IPR010985">
    <property type="entry name" value="Ribbon_hlx_hlx"/>
</dbReference>
<gene>
    <name evidence="8" type="ORF">SAMN05444266_108113</name>
</gene>
<dbReference type="PANTHER" id="PTHR34719">
    <property type="entry name" value="NICKEL-RESPONSIVE REGULATOR"/>
    <property type="match status" value="1"/>
</dbReference>
<proteinExistence type="inferred from homology"/>
<comment type="function">
    <text evidence="6">Transcriptional regulator.</text>
</comment>
<feature type="binding site" evidence="6">
    <location>
        <position position="90"/>
    </location>
    <ligand>
        <name>Ni(2+)</name>
        <dbReference type="ChEBI" id="CHEBI:49786"/>
    </ligand>
</feature>
<dbReference type="InterPro" id="IPR045865">
    <property type="entry name" value="ACT-like_dom_sf"/>
</dbReference>
<dbReference type="InterPro" id="IPR027271">
    <property type="entry name" value="Acetolactate_synth/TF_NikR_C"/>
</dbReference>
<accession>A0A1M7IWU0</accession>
<dbReference type="Proteomes" id="UP000184420">
    <property type="component" value="Unassembled WGS sequence"/>
</dbReference>
<dbReference type="AlphaFoldDB" id="A0A1M7IWU0"/>
<evidence type="ECO:0000256" key="1">
    <source>
        <dbReference type="ARBA" id="ARBA00022596"/>
    </source>
</evidence>
<dbReference type="Gene3D" id="1.10.1220.10">
    <property type="entry name" value="Met repressor-like"/>
    <property type="match status" value="1"/>
</dbReference>
<dbReference type="GO" id="GO:0016151">
    <property type="term" value="F:nickel cation binding"/>
    <property type="evidence" value="ECO:0007669"/>
    <property type="project" value="UniProtKB-UniRule"/>
</dbReference>
<evidence type="ECO:0000256" key="2">
    <source>
        <dbReference type="ARBA" id="ARBA00022723"/>
    </source>
</evidence>
<organism evidence="8 9">
    <name type="scientific">Chitinophaga jiangningensis</name>
    <dbReference type="NCBI Taxonomy" id="1419482"/>
    <lineage>
        <taxon>Bacteria</taxon>
        <taxon>Pseudomonadati</taxon>
        <taxon>Bacteroidota</taxon>
        <taxon>Chitinophagia</taxon>
        <taxon>Chitinophagales</taxon>
        <taxon>Chitinophagaceae</taxon>
        <taxon>Chitinophaga</taxon>
    </lineage>
</organism>
<evidence type="ECO:0000259" key="7">
    <source>
        <dbReference type="Pfam" id="PF08753"/>
    </source>
</evidence>
<feature type="domain" description="Transcription factor NikR nickel binding C-terminal" evidence="7">
    <location>
        <begin position="55"/>
        <end position="130"/>
    </location>
</feature>
<evidence type="ECO:0000313" key="9">
    <source>
        <dbReference type="Proteomes" id="UP000184420"/>
    </source>
</evidence>
<dbReference type="OrthoDB" id="9806294at2"/>
<comment type="cofactor">
    <cofactor evidence="6">
        <name>Ni(2+)</name>
        <dbReference type="ChEBI" id="CHEBI:49786"/>
    </cofactor>
    <text evidence="6">Binds 1 nickel ion per subunit.</text>
</comment>
<evidence type="ECO:0000256" key="6">
    <source>
        <dbReference type="HAMAP-Rule" id="MF_00476"/>
    </source>
</evidence>
<dbReference type="GO" id="GO:0010045">
    <property type="term" value="P:response to nickel cation"/>
    <property type="evidence" value="ECO:0007669"/>
    <property type="project" value="InterPro"/>
</dbReference>
<dbReference type="EMBL" id="FRBL01000008">
    <property type="protein sequence ID" value="SHM44767.1"/>
    <property type="molecule type" value="Genomic_DNA"/>
</dbReference>
<dbReference type="STRING" id="1419482.SAMN05444266_108113"/>
<comment type="similarity">
    <text evidence="6">Belongs to the transcriptional regulatory CopG/NikR family.</text>
</comment>
<dbReference type="SUPFAM" id="SSF55021">
    <property type="entry name" value="ACT-like"/>
    <property type="match status" value="1"/>
</dbReference>
<keyword evidence="2 6" id="KW-0479">Metal-binding</keyword>
<dbReference type="NCBIfam" id="NF002815">
    <property type="entry name" value="PRK02967.1"/>
    <property type="match status" value="1"/>
</dbReference>
<dbReference type="SUPFAM" id="SSF47598">
    <property type="entry name" value="Ribbon-helix-helix"/>
    <property type="match status" value="1"/>
</dbReference>
<dbReference type="HAMAP" id="MF_00476">
    <property type="entry name" value="NikR"/>
    <property type="match status" value="1"/>
</dbReference>
<dbReference type="PANTHER" id="PTHR34719:SF2">
    <property type="entry name" value="NICKEL-RESPONSIVE REGULATOR"/>
    <property type="match status" value="1"/>
</dbReference>
<dbReference type="Pfam" id="PF08753">
    <property type="entry name" value="NikR_C"/>
    <property type="match status" value="1"/>
</dbReference>
<keyword evidence="3 6" id="KW-0805">Transcription regulation</keyword>
<evidence type="ECO:0000256" key="3">
    <source>
        <dbReference type="ARBA" id="ARBA00023015"/>
    </source>
</evidence>
<evidence type="ECO:0000256" key="5">
    <source>
        <dbReference type="ARBA" id="ARBA00023163"/>
    </source>
</evidence>
<dbReference type="InterPro" id="IPR013321">
    <property type="entry name" value="Arc_rbn_hlx_hlx"/>
</dbReference>
<protein>
    <recommendedName>
        <fullName evidence="6">Putative nickel-responsive regulator</fullName>
    </recommendedName>
</protein>
<dbReference type="RefSeq" id="WP_073084962.1">
    <property type="nucleotide sequence ID" value="NZ_FRBL01000008.1"/>
</dbReference>
<feature type="binding site" evidence="6">
    <location>
        <position position="77"/>
    </location>
    <ligand>
        <name>Ni(2+)</name>
        <dbReference type="ChEBI" id="CHEBI:49786"/>
    </ligand>
</feature>
<evidence type="ECO:0000313" key="8">
    <source>
        <dbReference type="EMBL" id="SHM44767.1"/>
    </source>
</evidence>
<feature type="binding site" evidence="6">
    <location>
        <position position="88"/>
    </location>
    <ligand>
        <name>Ni(2+)</name>
        <dbReference type="ChEBI" id="CHEBI:49786"/>
    </ligand>
</feature>
<keyword evidence="1 6" id="KW-0533">Nickel</keyword>
<dbReference type="CDD" id="cd22231">
    <property type="entry name" value="RHH_NikR_HicB-like"/>
    <property type="match status" value="1"/>
</dbReference>